<gene>
    <name evidence="1" type="ORF">PECUL_23A005154</name>
</gene>
<name>A0AAD1TLR6_PELCU</name>
<proteinExistence type="predicted"/>
<evidence type="ECO:0000313" key="1">
    <source>
        <dbReference type="EMBL" id="CAH2326759.1"/>
    </source>
</evidence>
<feature type="non-terminal residue" evidence="1">
    <location>
        <position position="88"/>
    </location>
</feature>
<dbReference type="AlphaFoldDB" id="A0AAD1TLR6"/>
<reference evidence="1" key="1">
    <citation type="submission" date="2022-03" db="EMBL/GenBank/DDBJ databases">
        <authorList>
            <person name="Alioto T."/>
            <person name="Alioto T."/>
            <person name="Gomez Garrido J."/>
        </authorList>
    </citation>
    <scope>NUCLEOTIDE SEQUENCE</scope>
</reference>
<dbReference type="EMBL" id="OW240924">
    <property type="protein sequence ID" value="CAH2326759.1"/>
    <property type="molecule type" value="Genomic_DNA"/>
</dbReference>
<evidence type="ECO:0008006" key="3">
    <source>
        <dbReference type="Google" id="ProtNLM"/>
    </source>
</evidence>
<protein>
    <recommendedName>
        <fullName evidence="3">Reverse transcriptase</fullName>
    </recommendedName>
</protein>
<keyword evidence="2" id="KW-1185">Reference proteome</keyword>
<dbReference type="InterPro" id="IPR036691">
    <property type="entry name" value="Endo/exonu/phosph_ase_sf"/>
</dbReference>
<accession>A0AAD1TLR6</accession>
<sequence length="88" mass="10037">MNKLPTSTTGNTIICGDLNHVLSSHADTSLPNTSPRHSAMRTQSKALHHLLTEHNLYDTWRMLHPMEKGFTYFSQVHKSFSRIDYALV</sequence>
<organism evidence="1 2">
    <name type="scientific">Pelobates cultripes</name>
    <name type="common">Western spadefoot toad</name>
    <dbReference type="NCBI Taxonomy" id="61616"/>
    <lineage>
        <taxon>Eukaryota</taxon>
        <taxon>Metazoa</taxon>
        <taxon>Chordata</taxon>
        <taxon>Craniata</taxon>
        <taxon>Vertebrata</taxon>
        <taxon>Euteleostomi</taxon>
        <taxon>Amphibia</taxon>
        <taxon>Batrachia</taxon>
        <taxon>Anura</taxon>
        <taxon>Pelobatoidea</taxon>
        <taxon>Pelobatidae</taxon>
        <taxon>Pelobates</taxon>
    </lineage>
</organism>
<dbReference type="Gene3D" id="3.60.10.10">
    <property type="entry name" value="Endonuclease/exonuclease/phosphatase"/>
    <property type="match status" value="1"/>
</dbReference>
<evidence type="ECO:0000313" key="2">
    <source>
        <dbReference type="Proteomes" id="UP001295444"/>
    </source>
</evidence>
<dbReference type="SUPFAM" id="SSF56219">
    <property type="entry name" value="DNase I-like"/>
    <property type="match status" value="1"/>
</dbReference>
<dbReference type="Proteomes" id="UP001295444">
    <property type="component" value="Chromosome 13"/>
</dbReference>